<dbReference type="InterPro" id="IPR000787">
    <property type="entry name" value="Peptidase_M29"/>
</dbReference>
<evidence type="ECO:0008006" key="12">
    <source>
        <dbReference type="Google" id="ProtNLM"/>
    </source>
</evidence>
<dbReference type="Gene3D" id="3.40.1830.10">
    <property type="entry name" value="Thermophilic metalloprotease (M29)"/>
    <property type="match status" value="1"/>
</dbReference>
<name>A0A223D1B9_9BACL</name>
<dbReference type="PANTHER" id="PTHR34448">
    <property type="entry name" value="AMINOPEPTIDASE"/>
    <property type="match status" value="1"/>
</dbReference>
<evidence type="ECO:0000256" key="3">
    <source>
        <dbReference type="ARBA" id="ARBA00001947"/>
    </source>
</evidence>
<sequence>MTPEQLTKYAELAVRQGINVQPGQKVIVRAPVDTAPFVRKVVEKAYEAGAHYVAVDWMDDDLQRVRMLHAPEESLSIIPEGWARDFIGLLEEGGAMLGVVAPKPGHLSGVEPGRVGKYSQALGIAMRRQRDLQQASKVSWAIVVLPTPEWAKVVFPELSDEEGMEKLWEYIRYITGLDQDDPVAHWEAKVQAIEDRAQWLTEQQFARLHYKGAGTDLSIELPRGHRWVGGRLKDEKGTLFLPNIPTEEVFTAPDKSGVNGVVKSTRPLDFNGQLIDGMTLKFEAGSVVEATAEVGEAALHQMISADANAKFLGEVALVPQDSPISNLNTIFRNTLLDENASCHLAFGSAYPLCVEGGQELTREELAKFGLNTSIIHVDFMIGSAELDIDGETEEGERIPLFRGGNWA</sequence>
<evidence type="ECO:0000256" key="7">
    <source>
        <dbReference type="ARBA" id="ARBA00022723"/>
    </source>
</evidence>
<keyword evidence="6" id="KW-0645">Protease</keyword>
<keyword evidence="11" id="KW-1185">Reference proteome</keyword>
<evidence type="ECO:0000256" key="1">
    <source>
        <dbReference type="ARBA" id="ARBA00001941"/>
    </source>
</evidence>
<dbReference type="OrthoDB" id="9803993at2"/>
<evidence type="ECO:0000256" key="8">
    <source>
        <dbReference type="ARBA" id="ARBA00022801"/>
    </source>
</evidence>
<organism evidence="10 11">
    <name type="scientific">Tumebacillus algifaecis</name>
    <dbReference type="NCBI Taxonomy" id="1214604"/>
    <lineage>
        <taxon>Bacteria</taxon>
        <taxon>Bacillati</taxon>
        <taxon>Bacillota</taxon>
        <taxon>Bacilli</taxon>
        <taxon>Bacillales</taxon>
        <taxon>Alicyclobacillaceae</taxon>
        <taxon>Tumebacillus</taxon>
    </lineage>
</organism>
<evidence type="ECO:0000256" key="2">
    <source>
        <dbReference type="ARBA" id="ARBA00001946"/>
    </source>
</evidence>
<evidence type="ECO:0000256" key="5">
    <source>
        <dbReference type="ARBA" id="ARBA00022438"/>
    </source>
</evidence>
<comment type="cofactor">
    <cofactor evidence="2">
        <name>Mg(2+)</name>
        <dbReference type="ChEBI" id="CHEBI:18420"/>
    </cofactor>
</comment>
<dbReference type="GO" id="GO:0006508">
    <property type="term" value="P:proteolysis"/>
    <property type="evidence" value="ECO:0007669"/>
    <property type="project" value="UniProtKB-KW"/>
</dbReference>
<proteinExistence type="inferred from homology"/>
<keyword evidence="7" id="KW-0479">Metal-binding</keyword>
<dbReference type="Pfam" id="PF02073">
    <property type="entry name" value="Peptidase_M29"/>
    <property type="match status" value="1"/>
</dbReference>
<accession>A0A223D1B9</accession>
<dbReference type="GO" id="GO:0046872">
    <property type="term" value="F:metal ion binding"/>
    <property type="evidence" value="ECO:0007669"/>
    <property type="project" value="UniProtKB-KW"/>
</dbReference>
<dbReference type="SUPFAM" id="SSF144052">
    <property type="entry name" value="Thermophilic metalloprotease-like"/>
    <property type="match status" value="1"/>
</dbReference>
<dbReference type="PANTHER" id="PTHR34448:SF3">
    <property type="entry name" value="AMINOPEPTIDASE AMPS"/>
    <property type="match status" value="1"/>
</dbReference>
<comment type="cofactor">
    <cofactor evidence="3">
        <name>Zn(2+)</name>
        <dbReference type="ChEBI" id="CHEBI:29105"/>
    </cofactor>
</comment>
<dbReference type="GO" id="GO:0004177">
    <property type="term" value="F:aminopeptidase activity"/>
    <property type="evidence" value="ECO:0007669"/>
    <property type="project" value="UniProtKB-KW"/>
</dbReference>
<evidence type="ECO:0000313" key="10">
    <source>
        <dbReference type="EMBL" id="ASS75136.1"/>
    </source>
</evidence>
<dbReference type="GO" id="GO:0008237">
    <property type="term" value="F:metallopeptidase activity"/>
    <property type="evidence" value="ECO:0007669"/>
    <property type="project" value="UniProtKB-KW"/>
</dbReference>
<keyword evidence="9" id="KW-0482">Metalloprotease</keyword>
<dbReference type="InterPro" id="IPR052170">
    <property type="entry name" value="M29_Exopeptidase"/>
</dbReference>
<dbReference type="PRINTS" id="PR00919">
    <property type="entry name" value="THERMOPTASE"/>
</dbReference>
<comment type="cofactor">
    <cofactor evidence="1">
        <name>Co(2+)</name>
        <dbReference type="ChEBI" id="CHEBI:48828"/>
    </cofactor>
</comment>
<dbReference type="AlphaFoldDB" id="A0A223D1B9"/>
<evidence type="ECO:0000256" key="9">
    <source>
        <dbReference type="ARBA" id="ARBA00023049"/>
    </source>
</evidence>
<keyword evidence="8" id="KW-0378">Hydrolase</keyword>
<gene>
    <name evidence="10" type="ORF">CIG75_09185</name>
</gene>
<comment type="similarity">
    <text evidence="4">Belongs to the peptidase M29 family.</text>
</comment>
<evidence type="ECO:0000256" key="4">
    <source>
        <dbReference type="ARBA" id="ARBA00008236"/>
    </source>
</evidence>
<protein>
    <recommendedName>
        <fullName evidence="12">Aminopeptidase</fullName>
    </recommendedName>
</protein>
<dbReference type="KEGG" id="tab:CIG75_09185"/>
<evidence type="ECO:0000313" key="11">
    <source>
        <dbReference type="Proteomes" id="UP000214688"/>
    </source>
</evidence>
<evidence type="ECO:0000256" key="6">
    <source>
        <dbReference type="ARBA" id="ARBA00022670"/>
    </source>
</evidence>
<dbReference type="Proteomes" id="UP000214688">
    <property type="component" value="Chromosome"/>
</dbReference>
<keyword evidence="5" id="KW-0031">Aminopeptidase</keyword>
<dbReference type="InterPro" id="IPR035097">
    <property type="entry name" value="M29_N-terminal"/>
</dbReference>
<reference evidence="10 11" key="1">
    <citation type="journal article" date="2015" name="Int. J. Syst. Evol. Microbiol.">
        <title>Tumebacillus algifaecis sp. nov., isolated from decomposing algal scum.</title>
        <authorList>
            <person name="Wu Y.F."/>
            <person name="Zhang B."/>
            <person name="Xing P."/>
            <person name="Wu Q.L."/>
            <person name="Liu S.J."/>
        </authorList>
    </citation>
    <scope>NUCLEOTIDE SEQUENCE [LARGE SCALE GENOMIC DNA]</scope>
    <source>
        <strain evidence="10 11">THMBR28</strain>
    </source>
</reference>
<dbReference type="RefSeq" id="WP_094236385.1">
    <property type="nucleotide sequence ID" value="NZ_CP022657.1"/>
</dbReference>
<dbReference type="EMBL" id="CP022657">
    <property type="protein sequence ID" value="ASS75136.1"/>
    <property type="molecule type" value="Genomic_DNA"/>
</dbReference>